<dbReference type="PANTHER" id="PTHR36317">
    <property type="entry name" value="PROTEIN MULTIPLE CHLOROPLAST DIVISION SITE 1"/>
    <property type="match status" value="1"/>
</dbReference>
<dbReference type="SMART" id="SM00184">
    <property type="entry name" value="RING"/>
    <property type="match status" value="1"/>
</dbReference>
<feature type="region of interest" description="Disordered" evidence="2">
    <location>
        <begin position="507"/>
        <end position="553"/>
    </location>
</feature>
<organism evidence="5 6">
    <name type="scientific">Populus alba x Populus x berolinensis</name>
    <dbReference type="NCBI Taxonomy" id="444605"/>
    <lineage>
        <taxon>Eukaryota</taxon>
        <taxon>Viridiplantae</taxon>
        <taxon>Streptophyta</taxon>
        <taxon>Embryophyta</taxon>
        <taxon>Tracheophyta</taxon>
        <taxon>Spermatophyta</taxon>
        <taxon>Magnoliopsida</taxon>
        <taxon>eudicotyledons</taxon>
        <taxon>Gunneridae</taxon>
        <taxon>Pentapetalae</taxon>
        <taxon>rosids</taxon>
        <taxon>fabids</taxon>
        <taxon>Malpighiales</taxon>
        <taxon>Salicaceae</taxon>
        <taxon>Saliceae</taxon>
        <taxon>Populus</taxon>
    </lineage>
</organism>
<protein>
    <recommendedName>
        <fullName evidence="4">RING-type domain-containing protein</fullName>
    </recommendedName>
</protein>
<evidence type="ECO:0000256" key="1">
    <source>
        <dbReference type="PROSITE-ProRule" id="PRU00175"/>
    </source>
</evidence>
<evidence type="ECO:0000256" key="2">
    <source>
        <dbReference type="SAM" id="MobiDB-lite"/>
    </source>
</evidence>
<keyword evidence="6" id="KW-1185">Reference proteome</keyword>
<dbReference type="PROSITE" id="PS50089">
    <property type="entry name" value="ZF_RING_2"/>
    <property type="match status" value="1"/>
</dbReference>
<proteinExistence type="predicted"/>
<dbReference type="PANTHER" id="PTHR36317:SF1">
    <property type="entry name" value="PROTEIN MULTIPLE CHLOROPLAST DIVISION SITE 1"/>
    <property type="match status" value="1"/>
</dbReference>
<keyword evidence="1" id="KW-0863">Zinc-finger</keyword>
<evidence type="ECO:0000313" key="5">
    <source>
        <dbReference type="EMBL" id="KAJ6999025.1"/>
    </source>
</evidence>
<keyword evidence="3" id="KW-0472">Membrane</keyword>
<feature type="compositionally biased region" description="Polar residues" evidence="2">
    <location>
        <begin position="511"/>
        <end position="529"/>
    </location>
</feature>
<feature type="transmembrane region" description="Helical" evidence="3">
    <location>
        <begin position="33"/>
        <end position="54"/>
    </location>
</feature>
<feature type="compositionally biased region" description="Polar residues" evidence="2">
    <location>
        <begin position="541"/>
        <end position="553"/>
    </location>
</feature>
<sequence length="553" mass="61269">MTRPFRLLNADMNSSATTTGSPPQPPATVDPDFMVILAALLCALICVLGLIAVARCAWLRRLSSHTPAAPAPLPPPSVANKGLKKKTLRSLPKQTFSEDSAGKFSDCAICLTEFSVGDEIRVLPQCGHGFHVACIDTWLGSHSSCPSCRQILMVARCQKCGGLPSGSSSISGGGGAETEAGLKECEDDANSRRHRYGHQNTGFLRMRDFVLSFSLPNCNRVLLINPKFRFRAAINIDNDNSANPEDEEVEVQEGQCIQDTGKAMVNKSESESRTTALLDWKKDPISKFQGMITNLPPFVFVMKRGAGSNFVIWLCIATAFLVVSVRVCMVRKSRPSRPGSVADLVRRGQLRSDRRGISSPLKYEDPFNNPLVKVGKSNSTIEIFGKVYHLAPVTLTEEQQAIHQRRRLRAYQWKRPTIFLKEGDPIPPDVDPDTVRWIPTNHPFATTASDIDEDLAQNNVYQKHGVPFRIKAEHEALQRKLEALQNEQKLNKLVIDTGNAKEFERPFRFNPKSNELVEQNPFNSQSGDSKPSKSDRAPKPFNSSSSSEEMQKP</sequence>
<keyword evidence="1" id="KW-0479">Metal-binding</keyword>
<dbReference type="GO" id="GO:0008270">
    <property type="term" value="F:zinc ion binding"/>
    <property type="evidence" value="ECO:0007669"/>
    <property type="project" value="UniProtKB-KW"/>
</dbReference>
<keyword evidence="3" id="KW-0812">Transmembrane</keyword>
<comment type="caution">
    <text evidence="5">The sequence shown here is derived from an EMBL/GenBank/DDBJ whole genome shotgun (WGS) entry which is preliminary data.</text>
</comment>
<dbReference type="CDD" id="cd16461">
    <property type="entry name" value="RING-H2_EL5-like"/>
    <property type="match status" value="1"/>
</dbReference>
<name>A0AAD6QYF9_9ROSI</name>
<evidence type="ECO:0000313" key="6">
    <source>
        <dbReference type="Proteomes" id="UP001164929"/>
    </source>
</evidence>
<keyword evidence="3" id="KW-1133">Transmembrane helix</keyword>
<dbReference type="GO" id="GO:0009706">
    <property type="term" value="C:chloroplast inner membrane"/>
    <property type="evidence" value="ECO:0007669"/>
    <property type="project" value="TreeGrafter"/>
</dbReference>
<dbReference type="GO" id="GO:0010020">
    <property type="term" value="P:chloroplast fission"/>
    <property type="evidence" value="ECO:0007669"/>
    <property type="project" value="InterPro"/>
</dbReference>
<dbReference type="InterPro" id="IPR001841">
    <property type="entry name" value="Znf_RING"/>
</dbReference>
<dbReference type="InterPro" id="IPR013083">
    <property type="entry name" value="Znf_RING/FYVE/PHD"/>
</dbReference>
<feature type="domain" description="RING-type" evidence="4">
    <location>
        <begin position="107"/>
        <end position="149"/>
    </location>
</feature>
<gene>
    <name evidence="5" type="ORF">NC653_014995</name>
</gene>
<dbReference type="AlphaFoldDB" id="A0AAD6QYF9"/>
<reference evidence="5" key="1">
    <citation type="journal article" date="2023" name="Mol. Ecol. Resour.">
        <title>Chromosome-level genome assembly of a triploid poplar Populus alba 'Berolinensis'.</title>
        <authorList>
            <person name="Chen S."/>
            <person name="Yu Y."/>
            <person name="Wang X."/>
            <person name="Wang S."/>
            <person name="Zhang T."/>
            <person name="Zhou Y."/>
            <person name="He R."/>
            <person name="Meng N."/>
            <person name="Wang Y."/>
            <person name="Liu W."/>
            <person name="Liu Z."/>
            <person name="Liu J."/>
            <person name="Guo Q."/>
            <person name="Huang H."/>
            <person name="Sederoff R.R."/>
            <person name="Wang G."/>
            <person name="Qu G."/>
            <person name="Chen S."/>
        </authorList>
    </citation>
    <scope>NUCLEOTIDE SEQUENCE</scope>
    <source>
        <strain evidence="5">SC-2020</strain>
    </source>
</reference>
<dbReference type="Proteomes" id="UP001164929">
    <property type="component" value="Chromosome 5"/>
</dbReference>
<evidence type="ECO:0000256" key="3">
    <source>
        <dbReference type="SAM" id="Phobius"/>
    </source>
</evidence>
<keyword evidence="1" id="KW-0862">Zinc</keyword>
<dbReference type="Gene3D" id="3.30.40.10">
    <property type="entry name" value="Zinc/RING finger domain, C3HC4 (zinc finger)"/>
    <property type="match status" value="1"/>
</dbReference>
<dbReference type="EMBL" id="JAQIZT010000005">
    <property type="protein sequence ID" value="KAJ6999025.1"/>
    <property type="molecule type" value="Genomic_DNA"/>
</dbReference>
<dbReference type="Pfam" id="PF13639">
    <property type="entry name" value="zf-RING_2"/>
    <property type="match status" value="1"/>
</dbReference>
<dbReference type="SUPFAM" id="SSF57850">
    <property type="entry name" value="RING/U-box"/>
    <property type="match status" value="1"/>
</dbReference>
<feature type="transmembrane region" description="Helical" evidence="3">
    <location>
        <begin position="310"/>
        <end position="327"/>
    </location>
</feature>
<dbReference type="InterPro" id="IPR034572">
    <property type="entry name" value="MCD1"/>
</dbReference>
<evidence type="ECO:0000259" key="4">
    <source>
        <dbReference type="PROSITE" id="PS50089"/>
    </source>
</evidence>
<accession>A0AAD6QYF9</accession>